<dbReference type="GO" id="GO:0072686">
    <property type="term" value="C:mitotic spindle"/>
    <property type="evidence" value="ECO:0007669"/>
    <property type="project" value="TreeGrafter"/>
</dbReference>
<dbReference type="PANTHER" id="PTHR12792:SF0">
    <property type="entry name" value="SEPARIN"/>
    <property type="match status" value="1"/>
</dbReference>
<evidence type="ECO:0000313" key="2">
    <source>
        <dbReference type="Proteomes" id="UP001415857"/>
    </source>
</evidence>
<comment type="caution">
    <text evidence="1">The sequence shown here is derived from an EMBL/GenBank/DDBJ whole genome shotgun (WGS) entry which is preliminary data.</text>
</comment>
<dbReference type="PANTHER" id="PTHR12792">
    <property type="entry name" value="EXTRA SPINDLE POLES 1-RELATED"/>
    <property type="match status" value="1"/>
</dbReference>
<dbReference type="GO" id="GO:0005634">
    <property type="term" value="C:nucleus"/>
    <property type="evidence" value="ECO:0007669"/>
    <property type="project" value="InterPro"/>
</dbReference>
<sequence>MEVPVMPLKRKNVFHSYFYTGCYIGEFDIVVKKANELEEEECVTREPIILVLDCEVQGHSIFLVVNHWKVTDKDIDRFGEAMLDAWLKERSTPPMGCVQCNILAREFKSMNICGCEGNVKKKVPRKRLSEACDSNTFKDFCDHRAKVGSFISQAREATLPFLIGAVPLDINVELRMNRKKLPYIENLQCRFSTSNVNVNLILFYFGPNQKTSLGPRCPNSIIENK</sequence>
<reference evidence="1 2" key="1">
    <citation type="journal article" date="2024" name="Plant J.">
        <title>Genome sequences and population genomics reveal climatic adaptation and genomic divergence between two closely related sweetgum species.</title>
        <authorList>
            <person name="Xu W.Q."/>
            <person name="Ren C.Q."/>
            <person name="Zhang X.Y."/>
            <person name="Comes H.P."/>
            <person name="Liu X.H."/>
            <person name="Li Y.G."/>
            <person name="Kettle C.J."/>
            <person name="Jalonen R."/>
            <person name="Gaisberger H."/>
            <person name="Ma Y.Z."/>
            <person name="Qiu Y.X."/>
        </authorList>
    </citation>
    <scope>NUCLEOTIDE SEQUENCE [LARGE SCALE GENOMIC DNA]</scope>
    <source>
        <strain evidence="1">Hangzhou</strain>
    </source>
</reference>
<gene>
    <name evidence="1" type="ORF">L1049_010974</name>
</gene>
<keyword evidence="2" id="KW-1185">Reference proteome</keyword>
<accession>A0AAP0RQT9</accession>
<dbReference type="Proteomes" id="UP001415857">
    <property type="component" value="Unassembled WGS sequence"/>
</dbReference>
<dbReference type="GO" id="GO:0004197">
    <property type="term" value="F:cysteine-type endopeptidase activity"/>
    <property type="evidence" value="ECO:0007669"/>
    <property type="project" value="InterPro"/>
</dbReference>
<dbReference type="GO" id="GO:0006508">
    <property type="term" value="P:proteolysis"/>
    <property type="evidence" value="ECO:0007669"/>
    <property type="project" value="InterPro"/>
</dbReference>
<dbReference type="GO" id="GO:0051307">
    <property type="term" value="P:meiotic chromosome separation"/>
    <property type="evidence" value="ECO:0007669"/>
    <property type="project" value="TreeGrafter"/>
</dbReference>
<protein>
    <submittedName>
        <fullName evidence="1">Uncharacterized protein</fullName>
    </submittedName>
</protein>
<organism evidence="1 2">
    <name type="scientific">Liquidambar formosana</name>
    <name type="common">Formosan gum</name>
    <dbReference type="NCBI Taxonomy" id="63359"/>
    <lineage>
        <taxon>Eukaryota</taxon>
        <taxon>Viridiplantae</taxon>
        <taxon>Streptophyta</taxon>
        <taxon>Embryophyta</taxon>
        <taxon>Tracheophyta</taxon>
        <taxon>Spermatophyta</taxon>
        <taxon>Magnoliopsida</taxon>
        <taxon>eudicotyledons</taxon>
        <taxon>Gunneridae</taxon>
        <taxon>Pentapetalae</taxon>
        <taxon>Saxifragales</taxon>
        <taxon>Altingiaceae</taxon>
        <taxon>Liquidambar</taxon>
    </lineage>
</organism>
<dbReference type="InterPro" id="IPR005314">
    <property type="entry name" value="Peptidase_C50"/>
</dbReference>
<name>A0AAP0RQT9_LIQFO</name>
<dbReference type="GO" id="GO:0005737">
    <property type="term" value="C:cytoplasm"/>
    <property type="evidence" value="ECO:0007669"/>
    <property type="project" value="TreeGrafter"/>
</dbReference>
<dbReference type="EMBL" id="JBBPBK010000006">
    <property type="protein sequence ID" value="KAK9282753.1"/>
    <property type="molecule type" value="Genomic_DNA"/>
</dbReference>
<proteinExistence type="predicted"/>
<dbReference type="AlphaFoldDB" id="A0AAP0RQT9"/>
<evidence type="ECO:0000313" key="1">
    <source>
        <dbReference type="EMBL" id="KAK9282753.1"/>
    </source>
</evidence>